<dbReference type="GeneID" id="85464509"/>
<comment type="caution">
    <text evidence="1">The sequence shown here is derived from an EMBL/GenBank/DDBJ whole genome shotgun (WGS) entry which is preliminary data.</text>
</comment>
<name>A0AAJ0ENT5_9PEZI</name>
<proteinExistence type="predicted"/>
<dbReference type="Proteomes" id="UP001224890">
    <property type="component" value="Unassembled WGS sequence"/>
</dbReference>
<organism evidence="1 2">
    <name type="scientific">Colletotrichum godetiae</name>
    <dbReference type="NCBI Taxonomy" id="1209918"/>
    <lineage>
        <taxon>Eukaryota</taxon>
        <taxon>Fungi</taxon>
        <taxon>Dikarya</taxon>
        <taxon>Ascomycota</taxon>
        <taxon>Pezizomycotina</taxon>
        <taxon>Sordariomycetes</taxon>
        <taxon>Hypocreomycetidae</taxon>
        <taxon>Glomerellales</taxon>
        <taxon>Glomerellaceae</taxon>
        <taxon>Colletotrichum</taxon>
        <taxon>Colletotrichum acutatum species complex</taxon>
    </lineage>
</organism>
<evidence type="ECO:0000313" key="1">
    <source>
        <dbReference type="EMBL" id="KAK1660165.1"/>
    </source>
</evidence>
<accession>A0AAJ0ENT5</accession>
<keyword evidence="2" id="KW-1185">Reference proteome</keyword>
<gene>
    <name evidence="1" type="ORF">BDP55DRAFT_732704</name>
</gene>
<dbReference type="AlphaFoldDB" id="A0AAJ0ENT5"/>
<dbReference type="RefSeq" id="XP_060424929.1">
    <property type="nucleotide sequence ID" value="XM_060579983.1"/>
</dbReference>
<evidence type="ECO:0000313" key="2">
    <source>
        <dbReference type="Proteomes" id="UP001224890"/>
    </source>
</evidence>
<reference evidence="1" key="1">
    <citation type="submission" date="2021-06" db="EMBL/GenBank/DDBJ databases">
        <title>Comparative genomics, transcriptomics and evolutionary studies reveal genomic signatures of adaptation to plant cell wall in hemibiotrophic fungi.</title>
        <authorList>
            <consortium name="DOE Joint Genome Institute"/>
            <person name="Baroncelli R."/>
            <person name="Diaz J.F."/>
            <person name="Benocci T."/>
            <person name="Peng M."/>
            <person name="Battaglia E."/>
            <person name="Haridas S."/>
            <person name="Andreopoulos W."/>
            <person name="Labutti K."/>
            <person name="Pangilinan J."/>
            <person name="Floch G.L."/>
            <person name="Makela M.R."/>
            <person name="Henrissat B."/>
            <person name="Grigoriev I.V."/>
            <person name="Crouch J.A."/>
            <person name="De Vries R.P."/>
            <person name="Sukno S.A."/>
            <person name="Thon M.R."/>
        </authorList>
    </citation>
    <scope>NUCLEOTIDE SEQUENCE</scope>
    <source>
        <strain evidence="1">CBS 193.32</strain>
    </source>
</reference>
<dbReference type="EMBL" id="JAHMHR010000052">
    <property type="protein sequence ID" value="KAK1660165.1"/>
    <property type="molecule type" value="Genomic_DNA"/>
</dbReference>
<sequence length="264" mass="30146">MCMKVFVLQRCLSVQNGGCDGYFAEYLEQRECNHMALPGLPQHDCRAVWAGFEDERSAKALHRDEYAKRAHKLCPDCRVRVRLAYVDSEAQVERRGEYSDRMKSIMDDLTQRAELGQMEFMNRVYRDMWDASLEFVHGVARTTDESWNGIEAALRRHFGESGMGLIVVGNLVRDLKIAKKELLGQVKNSTMEMATALVGPNMDFQQNLEAGGFNSGEGYINDEWRLQRKVAVDASRARAEAGNLESDDELEFHSQFVRAGWTYE</sequence>
<protein>
    <submittedName>
        <fullName evidence="1">Uncharacterized protein</fullName>
    </submittedName>
</protein>